<dbReference type="EMBL" id="GBRH01172399">
    <property type="protein sequence ID" value="JAE25497.1"/>
    <property type="molecule type" value="Transcribed_RNA"/>
</dbReference>
<dbReference type="AlphaFoldDB" id="A0A0A9GLX0"/>
<name>A0A0A9GLX0_ARUDO</name>
<evidence type="ECO:0000313" key="1">
    <source>
        <dbReference type="EMBL" id="JAE25497.1"/>
    </source>
</evidence>
<protein>
    <submittedName>
        <fullName evidence="1">Uncharacterized protein</fullName>
    </submittedName>
</protein>
<reference evidence="1" key="2">
    <citation type="journal article" date="2015" name="Data Brief">
        <title>Shoot transcriptome of the giant reed, Arundo donax.</title>
        <authorList>
            <person name="Barrero R.A."/>
            <person name="Guerrero F.D."/>
            <person name="Moolhuijzen P."/>
            <person name="Goolsby J.A."/>
            <person name="Tidwell J."/>
            <person name="Bellgard S.E."/>
            <person name="Bellgard M.I."/>
        </authorList>
    </citation>
    <scope>NUCLEOTIDE SEQUENCE</scope>
    <source>
        <tissue evidence="1">Shoot tissue taken approximately 20 cm above the soil surface</tissue>
    </source>
</reference>
<sequence>MSVLGFVYIFNFQYIVLLLHSPEYTSPASMLGYSCLLVTLVDALRHHIN</sequence>
<proteinExistence type="predicted"/>
<accession>A0A0A9GLX0</accession>
<reference evidence="1" key="1">
    <citation type="submission" date="2014-09" db="EMBL/GenBank/DDBJ databases">
        <authorList>
            <person name="Magalhaes I.L.F."/>
            <person name="Oliveira U."/>
            <person name="Santos F.R."/>
            <person name="Vidigal T.H.D.A."/>
            <person name="Brescovit A.D."/>
            <person name="Santos A.J."/>
        </authorList>
    </citation>
    <scope>NUCLEOTIDE SEQUENCE</scope>
    <source>
        <tissue evidence="1">Shoot tissue taken approximately 20 cm above the soil surface</tissue>
    </source>
</reference>
<organism evidence="1">
    <name type="scientific">Arundo donax</name>
    <name type="common">Giant reed</name>
    <name type="synonym">Donax arundinaceus</name>
    <dbReference type="NCBI Taxonomy" id="35708"/>
    <lineage>
        <taxon>Eukaryota</taxon>
        <taxon>Viridiplantae</taxon>
        <taxon>Streptophyta</taxon>
        <taxon>Embryophyta</taxon>
        <taxon>Tracheophyta</taxon>
        <taxon>Spermatophyta</taxon>
        <taxon>Magnoliopsida</taxon>
        <taxon>Liliopsida</taxon>
        <taxon>Poales</taxon>
        <taxon>Poaceae</taxon>
        <taxon>PACMAD clade</taxon>
        <taxon>Arundinoideae</taxon>
        <taxon>Arundineae</taxon>
        <taxon>Arundo</taxon>
    </lineage>
</organism>